<dbReference type="GO" id="GO:0004605">
    <property type="term" value="F:phosphatidate cytidylyltransferase activity"/>
    <property type="evidence" value="ECO:0007669"/>
    <property type="project" value="UniProtKB-EC"/>
</dbReference>
<keyword evidence="12 18" id="KW-0548">Nucleotidyltransferase</keyword>
<evidence type="ECO:0000256" key="11">
    <source>
        <dbReference type="ARBA" id="ARBA00022692"/>
    </source>
</evidence>
<evidence type="ECO:0000256" key="9">
    <source>
        <dbReference type="ARBA" id="ARBA00022516"/>
    </source>
</evidence>
<keyword evidence="9" id="KW-0444">Lipid biosynthesis</keyword>
<evidence type="ECO:0000256" key="19">
    <source>
        <dbReference type="SAM" id="Phobius"/>
    </source>
</evidence>
<comment type="pathway">
    <text evidence="4">Lipid metabolism.</text>
</comment>
<comment type="similarity">
    <text evidence="5 18">Belongs to the CDS family.</text>
</comment>
<dbReference type="InterPro" id="IPR000374">
    <property type="entry name" value="PC_trans"/>
</dbReference>
<evidence type="ECO:0000313" key="20">
    <source>
        <dbReference type="EMBL" id="RZT92536.1"/>
    </source>
</evidence>
<dbReference type="EC" id="2.7.7.41" evidence="6 18"/>
<comment type="pathway">
    <text evidence="3 18">Phospholipid metabolism; CDP-diacylglycerol biosynthesis; CDP-diacylglycerol from sn-glycerol 3-phosphate: step 3/3.</text>
</comment>
<evidence type="ECO:0000313" key="21">
    <source>
        <dbReference type="Proteomes" id="UP000293671"/>
    </source>
</evidence>
<feature type="transmembrane region" description="Helical" evidence="19">
    <location>
        <begin position="182"/>
        <end position="200"/>
    </location>
</feature>
<comment type="caution">
    <text evidence="20">The sequence shown here is derived from an EMBL/GenBank/DDBJ whole genome shotgun (WGS) entry which is preliminary data.</text>
</comment>
<keyword evidence="17" id="KW-1208">Phospholipid metabolism</keyword>
<dbReference type="EMBL" id="SHKP01000009">
    <property type="protein sequence ID" value="RZT92536.1"/>
    <property type="molecule type" value="Genomic_DNA"/>
</dbReference>
<keyword evidence="16" id="KW-0594">Phospholipid biosynthesis</keyword>
<gene>
    <name evidence="20" type="ORF">EV670_3512</name>
</gene>
<feature type="transmembrane region" description="Helical" evidence="19">
    <location>
        <begin position="51"/>
        <end position="74"/>
    </location>
</feature>
<proteinExistence type="inferred from homology"/>
<keyword evidence="21" id="KW-1185">Reference proteome</keyword>
<reference evidence="20 21" key="1">
    <citation type="submission" date="2019-02" db="EMBL/GenBank/DDBJ databases">
        <title>Genomic Encyclopedia of Type Strains, Phase IV (KMG-IV): sequencing the most valuable type-strain genomes for metagenomic binning, comparative biology and taxonomic classification.</title>
        <authorList>
            <person name="Goeker M."/>
        </authorList>
    </citation>
    <scope>NUCLEOTIDE SEQUENCE [LARGE SCALE GENOMIC DNA]</scope>
    <source>
        <strain evidence="20 21">DSM 19570</strain>
    </source>
</reference>
<feature type="transmembrane region" description="Helical" evidence="19">
    <location>
        <begin position="143"/>
        <end position="162"/>
    </location>
</feature>
<evidence type="ECO:0000256" key="15">
    <source>
        <dbReference type="ARBA" id="ARBA00023136"/>
    </source>
</evidence>
<dbReference type="GO" id="GO:0016024">
    <property type="term" value="P:CDP-diacylglycerol biosynthetic process"/>
    <property type="evidence" value="ECO:0007669"/>
    <property type="project" value="UniProtKB-UniPathway"/>
</dbReference>
<dbReference type="Pfam" id="PF01148">
    <property type="entry name" value="CTP_transf_1"/>
    <property type="match status" value="1"/>
</dbReference>
<evidence type="ECO:0000256" key="17">
    <source>
        <dbReference type="ARBA" id="ARBA00023264"/>
    </source>
</evidence>
<keyword evidence="14" id="KW-0443">Lipid metabolism</keyword>
<evidence type="ECO:0000256" key="18">
    <source>
        <dbReference type="RuleBase" id="RU003938"/>
    </source>
</evidence>
<keyword evidence="8" id="KW-1003">Cell membrane</keyword>
<evidence type="ECO:0000256" key="6">
    <source>
        <dbReference type="ARBA" id="ARBA00012487"/>
    </source>
</evidence>
<evidence type="ECO:0000256" key="8">
    <source>
        <dbReference type="ARBA" id="ARBA00022475"/>
    </source>
</evidence>
<name>A0A4Q7V7C8_9BURK</name>
<evidence type="ECO:0000256" key="2">
    <source>
        <dbReference type="ARBA" id="ARBA00004651"/>
    </source>
</evidence>
<dbReference type="UniPathway" id="UPA00557">
    <property type="reaction ID" value="UER00614"/>
</dbReference>
<feature type="transmembrane region" description="Helical" evidence="19">
    <location>
        <begin position="212"/>
        <end position="237"/>
    </location>
</feature>
<evidence type="ECO:0000256" key="3">
    <source>
        <dbReference type="ARBA" id="ARBA00005119"/>
    </source>
</evidence>
<keyword evidence="10 18" id="KW-0808">Transferase</keyword>
<dbReference type="Proteomes" id="UP000293671">
    <property type="component" value="Unassembled WGS sequence"/>
</dbReference>
<comment type="subcellular location">
    <subcellularLocation>
        <location evidence="2">Cell membrane</location>
        <topology evidence="2">Multi-pass membrane protein</topology>
    </subcellularLocation>
</comment>
<sequence length="289" mass="29942">MLRQRVITAVLLLAVLLPALLAPMAWPFAALSLLAVACAGWEWARLNGLQGAAAVALGAAVAALGLALGWALLGHAEAHAPAAQRLFWSVATLAWVFGGALVLAQGVAGWPQLPRALRLLIGALLLAVAWLAMVGAWRQGVNLLLSTFALVWAADIAAYFGGRALGRRKLAPGISPGKSWEGVWSGMLGALLLAVVWIALDRHFSLGAPSLYSRLLLAGGPVLLVVAVIFLSSLSVVGDLFESLVKRAAGAKDSSALLPGHGGVLDRIDALLPVLPAALALLATLEWAR</sequence>
<evidence type="ECO:0000256" key="13">
    <source>
        <dbReference type="ARBA" id="ARBA00022989"/>
    </source>
</evidence>
<evidence type="ECO:0000256" key="7">
    <source>
        <dbReference type="ARBA" id="ARBA00019373"/>
    </source>
</evidence>
<evidence type="ECO:0000256" key="4">
    <source>
        <dbReference type="ARBA" id="ARBA00005189"/>
    </source>
</evidence>
<dbReference type="GO" id="GO:0005886">
    <property type="term" value="C:plasma membrane"/>
    <property type="evidence" value="ECO:0007669"/>
    <property type="project" value="UniProtKB-SubCell"/>
</dbReference>
<feature type="transmembrane region" description="Helical" evidence="19">
    <location>
        <begin position="86"/>
        <end position="110"/>
    </location>
</feature>
<dbReference type="PANTHER" id="PTHR46382:SF1">
    <property type="entry name" value="PHOSPHATIDATE CYTIDYLYLTRANSFERASE"/>
    <property type="match status" value="1"/>
</dbReference>
<organism evidence="20 21">
    <name type="scientific">Rivibacter subsaxonicus</name>
    <dbReference type="NCBI Taxonomy" id="457575"/>
    <lineage>
        <taxon>Bacteria</taxon>
        <taxon>Pseudomonadati</taxon>
        <taxon>Pseudomonadota</taxon>
        <taxon>Betaproteobacteria</taxon>
        <taxon>Burkholderiales</taxon>
        <taxon>Rivibacter</taxon>
    </lineage>
</organism>
<feature type="transmembrane region" description="Helical" evidence="19">
    <location>
        <begin position="116"/>
        <end position="136"/>
    </location>
</feature>
<evidence type="ECO:0000256" key="1">
    <source>
        <dbReference type="ARBA" id="ARBA00001698"/>
    </source>
</evidence>
<evidence type="ECO:0000256" key="12">
    <source>
        <dbReference type="ARBA" id="ARBA00022695"/>
    </source>
</evidence>
<dbReference type="PANTHER" id="PTHR46382">
    <property type="entry name" value="PHOSPHATIDATE CYTIDYLYLTRANSFERASE"/>
    <property type="match status" value="1"/>
</dbReference>
<keyword evidence="11 18" id="KW-0812">Transmembrane</keyword>
<dbReference type="OrthoDB" id="9799199at2"/>
<evidence type="ECO:0000256" key="10">
    <source>
        <dbReference type="ARBA" id="ARBA00022679"/>
    </source>
</evidence>
<accession>A0A4Q7V7C8</accession>
<evidence type="ECO:0000256" key="16">
    <source>
        <dbReference type="ARBA" id="ARBA00023209"/>
    </source>
</evidence>
<evidence type="ECO:0000256" key="5">
    <source>
        <dbReference type="ARBA" id="ARBA00010185"/>
    </source>
</evidence>
<dbReference type="PROSITE" id="PS01315">
    <property type="entry name" value="CDS"/>
    <property type="match status" value="1"/>
</dbReference>
<dbReference type="RefSeq" id="WP_130434572.1">
    <property type="nucleotide sequence ID" value="NZ_SHKP01000009.1"/>
</dbReference>
<dbReference type="AlphaFoldDB" id="A0A4Q7V7C8"/>
<evidence type="ECO:0000256" key="14">
    <source>
        <dbReference type="ARBA" id="ARBA00023098"/>
    </source>
</evidence>
<comment type="catalytic activity">
    <reaction evidence="1 18">
        <text>a 1,2-diacyl-sn-glycero-3-phosphate + CTP + H(+) = a CDP-1,2-diacyl-sn-glycerol + diphosphate</text>
        <dbReference type="Rhea" id="RHEA:16229"/>
        <dbReference type="ChEBI" id="CHEBI:15378"/>
        <dbReference type="ChEBI" id="CHEBI:33019"/>
        <dbReference type="ChEBI" id="CHEBI:37563"/>
        <dbReference type="ChEBI" id="CHEBI:58332"/>
        <dbReference type="ChEBI" id="CHEBI:58608"/>
        <dbReference type="EC" id="2.7.7.41"/>
    </reaction>
</comment>
<keyword evidence="13 19" id="KW-1133">Transmembrane helix</keyword>
<protein>
    <recommendedName>
        <fullName evidence="7 18">Phosphatidate cytidylyltransferase</fullName>
        <ecNumber evidence="6 18">2.7.7.41</ecNumber>
    </recommendedName>
</protein>
<keyword evidence="15 19" id="KW-0472">Membrane</keyword>